<dbReference type="Gene3D" id="3.40.50.720">
    <property type="entry name" value="NAD(P)-binding Rossmann-like Domain"/>
    <property type="match status" value="1"/>
</dbReference>
<accession>A0A8T2U2V6</accession>
<keyword evidence="9" id="KW-0812">Transmembrane</keyword>
<evidence type="ECO:0000259" key="11">
    <source>
        <dbReference type="Pfam" id="PF02882"/>
    </source>
</evidence>
<dbReference type="Pfam" id="PF02882">
    <property type="entry name" value="THF_DHG_CYH_C"/>
    <property type="match status" value="1"/>
</dbReference>
<evidence type="ECO:0000256" key="1">
    <source>
        <dbReference type="ARBA" id="ARBA00004777"/>
    </source>
</evidence>
<evidence type="ECO:0000256" key="7">
    <source>
        <dbReference type="ARBA" id="ARBA00036357"/>
    </source>
</evidence>
<dbReference type="PANTHER" id="PTHR48099">
    <property type="entry name" value="C-1-TETRAHYDROFOLATE SYNTHASE, CYTOPLASMIC-RELATED"/>
    <property type="match status" value="1"/>
</dbReference>
<dbReference type="Pfam" id="PF00763">
    <property type="entry name" value="THF_DHG_CYH"/>
    <property type="match status" value="1"/>
</dbReference>
<dbReference type="Gene3D" id="3.40.50.10860">
    <property type="entry name" value="Leucine Dehydrogenase, chain A, domain 1"/>
    <property type="match status" value="1"/>
</dbReference>
<keyword evidence="6" id="KW-0511">Multifunctional enzyme</keyword>
<proteinExistence type="inferred from homology"/>
<dbReference type="OrthoDB" id="5126881at2759"/>
<evidence type="ECO:0000256" key="5">
    <source>
        <dbReference type="ARBA" id="ARBA00023002"/>
    </source>
</evidence>
<keyword evidence="3" id="KW-0378">Hydrolase</keyword>
<keyword evidence="4" id="KW-0521">NADP</keyword>
<sequence length="420" mass="47252">MLVISFRGATTPGRTSVACAYLLETMLERLCNSGFQSQQIRTHRILCDNSNPHTLHTSSAFKTSAHCTADYGNIRSFGSQAAAHLAPLGLAYTEKLSSWSSTGMIGRRPAMFGWYGPEIWRDRKDLQPCQAILDENLAKTEFTATIIDGKLIAEEIRQEIAEEIMRLKSQTNGKVPGLAVVLVGSRKDSETYVRSKKKACKEVGIISLEENLPVDSSEEEVLNIVRKFNDDPSVHGILVQLPLPKHMNEERVLAAISVEKDVDGFHPLNIGKLAMQGRTPLFVPCTPRGCIELLLRSNVEIKGKRAVVIGRSNIVGTPAAMLLQVCFLLGNFFLFVYSFPHLFYYPCCYYLFPCCYYLFLTVENLAQSSNGHCRAFIYSESSRDHTRSRHSDCGCWCCTFGSWRLDQAWRSRHRCWNKSN</sequence>
<keyword evidence="5" id="KW-0560">Oxidoreductase</keyword>
<keyword evidence="13" id="KW-1185">Reference proteome</keyword>
<evidence type="ECO:0000256" key="8">
    <source>
        <dbReference type="ARBA" id="ARBA00061364"/>
    </source>
</evidence>
<evidence type="ECO:0008006" key="14">
    <source>
        <dbReference type="Google" id="ProtNLM"/>
    </source>
</evidence>
<evidence type="ECO:0000256" key="9">
    <source>
        <dbReference type="SAM" id="Phobius"/>
    </source>
</evidence>
<evidence type="ECO:0000313" key="12">
    <source>
        <dbReference type="EMBL" id="KAH7426929.1"/>
    </source>
</evidence>
<comment type="catalytic activity">
    <reaction evidence="7">
        <text>(6R)-5,10-methenyltetrahydrofolate + H2O = (6R)-10-formyltetrahydrofolate + H(+)</text>
        <dbReference type="Rhea" id="RHEA:23700"/>
        <dbReference type="ChEBI" id="CHEBI:15377"/>
        <dbReference type="ChEBI" id="CHEBI:15378"/>
        <dbReference type="ChEBI" id="CHEBI:57455"/>
        <dbReference type="ChEBI" id="CHEBI:195366"/>
        <dbReference type="EC" id="3.5.4.9"/>
    </reaction>
</comment>
<comment type="similarity">
    <text evidence="8">Belongs to the tetrahydrofolate dehydrogenase/cyclohydrolase family.</text>
</comment>
<keyword evidence="9" id="KW-0472">Membrane</keyword>
<dbReference type="GO" id="GO:0004477">
    <property type="term" value="F:methenyltetrahydrofolate cyclohydrolase activity"/>
    <property type="evidence" value="ECO:0007669"/>
    <property type="project" value="UniProtKB-EC"/>
</dbReference>
<comment type="caution">
    <text evidence="12">The sequence shown here is derived from an EMBL/GenBank/DDBJ whole genome shotgun (WGS) entry which is preliminary data.</text>
</comment>
<dbReference type="InterPro" id="IPR000672">
    <property type="entry name" value="THF_DH/CycHdrlase"/>
</dbReference>
<feature type="domain" description="Tetrahydrofolate dehydrogenase/cyclohydrolase catalytic" evidence="10">
    <location>
        <begin position="147"/>
        <end position="263"/>
    </location>
</feature>
<feature type="domain" description="Tetrahydrofolate dehydrogenase/cyclohydrolase NAD(P)-binding" evidence="11">
    <location>
        <begin position="284"/>
        <end position="324"/>
    </location>
</feature>
<dbReference type="GO" id="GO:0005829">
    <property type="term" value="C:cytosol"/>
    <property type="evidence" value="ECO:0007669"/>
    <property type="project" value="TreeGrafter"/>
</dbReference>
<evidence type="ECO:0000259" key="10">
    <source>
        <dbReference type="Pfam" id="PF00763"/>
    </source>
</evidence>
<dbReference type="PRINTS" id="PR00085">
    <property type="entry name" value="THFDHDRGNASE"/>
</dbReference>
<dbReference type="InterPro" id="IPR020631">
    <property type="entry name" value="THF_DH/CycHdrlase_NAD-bd_dom"/>
</dbReference>
<dbReference type="InterPro" id="IPR020630">
    <property type="entry name" value="THF_DH/CycHdrlase_cat_dom"/>
</dbReference>
<protein>
    <recommendedName>
        <fullName evidence="14">Methenyltetrahydrofolate cyclohydrolase</fullName>
    </recommendedName>
</protein>
<evidence type="ECO:0000256" key="4">
    <source>
        <dbReference type="ARBA" id="ARBA00022857"/>
    </source>
</evidence>
<dbReference type="EMBL" id="CM035415">
    <property type="protein sequence ID" value="KAH7426929.1"/>
    <property type="molecule type" value="Genomic_DNA"/>
</dbReference>
<gene>
    <name evidence="12" type="ORF">KP509_10G022400</name>
</gene>
<dbReference type="PANTHER" id="PTHR48099:SF5">
    <property type="entry name" value="C-1-TETRAHYDROFOLATE SYNTHASE, CYTOPLASMIC"/>
    <property type="match status" value="1"/>
</dbReference>
<comment type="pathway">
    <text evidence="1">One-carbon metabolism; tetrahydrofolate interconversion.</text>
</comment>
<keyword evidence="2" id="KW-0554">One-carbon metabolism</keyword>
<feature type="transmembrane region" description="Helical" evidence="9">
    <location>
        <begin position="314"/>
        <end position="337"/>
    </location>
</feature>
<dbReference type="SUPFAM" id="SSF53223">
    <property type="entry name" value="Aminoacid dehydrogenase-like, N-terminal domain"/>
    <property type="match status" value="1"/>
</dbReference>
<dbReference type="GO" id="GO:0004488">
    <property type="term" value="F:methylenetetrahydrofolate dehydrogenase (NADP+) activity"/>
    <property type="evidence" value="ECO:0007669"/>
    <property type="project" value="InterPro"/>
</dbReference>
<reference evidence="12" key="1">
    <citation type="submission" date="2021-08" db="EMBL/GenBank/DDBJ databases">
        <title>WGS assembly of Ceratopteris richardii.</title>
        <authorList>
            <person name="Marchant D.B."/>
            <person name="Chen G."/>
            <person name="Jenkins J."/>
            <person name="Shu S."/>
            <person name="Leebens-Mack J."/>
            <person name="Grimwood J."/>
            <person name="Schmutz J."/>
            <person name="Soltis P."/>
            <person name="Soltis D."/>
            <person name="Chen Z.-H."/>
        </authorList>
    </citation>
    <scope>NUCLEOTIDE SEQUENCE</scope>
    <source>
        <strain evidence="12">Whitten #5841</strain>
        <tissue evidence="12">Leaf</tissue>
    </source>
</reference>
<keyword evidence="9" id="KW-1133">Transmembrane helix</keyword>
<dbReference type="FunFam" id="3.40.50.10860:FF:000001">
    <property type="entry name" value="Bifunctional protein FolD"/>
    <property type="match status" value="1"/>
</dbReference>
<dbReference type="InterPro" id="IPR046346">
    <property type="entry name" value="Aminoacid_DH-like_N_sf"/>
</dbReference>
<evidence type="ECO:0000256" key="6">
    <source>
        <dbReference type="ARBA" id="ARBA00023268"/>
    </source>
</evidence>
<evidence type="ECO:0000256" key="3">
    <source>
        <dbReference type="ARBA" id="ARBA00022801"/>
    </source>
</evidence>
<dbReference type="AlphaFoldDB" id="A0A8T2U2V6"/>
<organism evidence="12 13">
    <name type="scientific">Ceratopteris richardii</name>
    <name type="common">Triangle waterfern</name>
    <dbReference type="NCBI Taxonomy" id="49495"/>
    <lineage>
        <taxon>Eukaryota</taxon>
        <taxon>Viridiplantae</taxon>
        <taxon>Streptophyta</taxon>
        <taxon>Embryophyta</taxon>
        <taxon>Tracheophyta</taxon>
        <taxon>Polypodiopsida</taxon>
        <taxon>Polypodiidae</taxon>
        <taxon>Polypodiales</taxon>
        <taxon>Pteridineae</taxon>
        <taxon>Pteridaceae</taxon>
        <taxon>Parkerioideae</taxon>
        <taxon>Ceratopteris</taxon>
    </lineage>
</organism>
<dbReference type="Proteomes" id="UP000825935">
    <property type="component" value="Chromosome 10"/>
</dbReference>
<evidence type="ECO:0000313" key="13">
    <source>
        <dbReference type="Proteomes" id="UP000825935"/>
    </source>
</evidence>
<dbReference type="InterPro" id="IPR036291">
    <property type="entry name" value="NAD(P)-bd_dom_sf"/>
</dbReference>
<feature type="transmembrane region" description="Helical" evidence="9">
    <location>
        <begin position="343"/>
        <end position="360"/>
    </location>
</feature>
<dbReference type="SUPFAM" id="SSF51735">
    <property type="entry name" value="NAD(P)-binding Rossmann-fold domains"/>
    <property type="match status" value="1"/>
</dbReference>
<name>A0A8T2U2V6_CERRI</name>
<evidence type="ECO:0000256" key="2">
    <source>
        <dbReference type="ARBA" id="ARBA00022563"/>
    </source>
</evidence>
<dbReference type="GO" id="GO:0035999">
    <property type="term" value="P:tetrahydrofolate interconversion"/>
    <property type="evidence" value="ECO:0007669"/>
    <property type="project" value="TreeGrafter"/>
</dbReference>